<dbReference type="GO" id="GO:0032259">
    <property type="term" value="P:methylation"/>
    <property type="evidence" value="ECO:0007669"/>
    <property type="project" value="UniProtKB-KW"/>
</dbReference>
<protein>
    <submittedName>
        <fullName evidence="2">Class I SAM-dependent methyltransferase</fullName>
    </submittedName>
</protein>
<proteinExistence type="predicted"/>
<organism evidence="2 3">
    <name type="scientific">Luteimonas galliterrae</name>
    <dbReference type="NCBI Taxonomy" id="2940486"/>
    <lineage>
        <taxon>Bacteria</taxon>
        <taxon>Pseudomonadati</taxon>
        <taxon>Pseudomonadota</taxon>
        <taxon>Gammaproteobacteria</taxon>
        <taxon>Lysobacterales</taxon>
        <taxon>Lysobacteraceae</taxon>
        <taxon>Luteimonas</taxon>
    </lineage>
</organism>
<evidence type="ECO:0000313" key="3">
    <source>
        <dbReference type="Proteomes" id="UP001431217"/>
    </source>
</evidence>
<accession>A0ABT0MGQ2</accession>
<gene>
    <name evidence="2" type="ORF">M2650_02090</name>
</gene>
<sequence>MPISTAEAPARSAPIPAVEADLLEVNRSFYDALWRDARLIPPQQFNTWPLVAELAANAPRRLELAPGLRPRLPIAGTAFADISAPALRQLGAHGGLATQALADALPYADDAFDLVCAFDIIEHIDGDEAAMAELARVAAPGATLLLSVPIHMAAWTAFDDFVGHRRRYEPEALLALLARHGFALQRSAAHGMQPKSTRLLKLGMWYLTHQRERAMWWYNRVFMRLALGTQPALSMSPGMIDTDDVDTVLLVCRRIGGAASD</sequence>
<keyword evidence="2" id="KW-0489">Methyltransferase</keyword>
<dbReference type="SUPFAM" id="SSF53335">
    <property type="entry name" value="S-adenosyl-L-methionine-dependent methyltransferases"/>
    <property type="match status" value="1"/>
</dbReference>
<reference evidence="2 3" key="1">
    <citation type="submission" date="2022-05" db="EMBL/GenBank/DDBJ databases">
        <title>Luteimonas sp. SX5, whole genome shotgun sequencing project.</title>
        <authorList>
            <person name="Zhao G."/>
            <person name="Shen L."/>
        </authorList>
    </citation>
    <scope>NUCLEOTIDE SEQUENCE [LARGE SCALE GENOMIC DNA]</scope>
    <source>
        <strain evidence="2 3">SX5</strain>
    </source>
</reference>
<keyword evidence="2" id="KW-0808">Transferase</keyword>
<evidence type="ECO:0000259" key="1">
    <source>
        <dbReference type="Pfam" id="PF08241"/>
    </source>
</evidence>
<comment type="caution">
    <text evidence="2">The sequence shown here is derived from an EMBL/GenBank/DDBJ whole genome shotgun (WGS) entry which is preliminary data.</text>
</comment>
<name>A0ABT0MGQ2_9GAMM</name>
<dbReference type="Pfam" id="PF08241">
    <property type="entry name" value="Methyltransf_11"/>
    <property type="match status" value="1"/>
</dbReference>
<dbReference type="RefSeq" id="WP_249470563.1">
    <property type="nucleotide sequence ID" value="NZ_JAMBEP010000001.1"/>
</dbReference>
<dbReference type="GO" id="GO:0008168">
    <property type="term" value="F:methyltransferase activity"/>
    <property type="evidence" value="ECO:0007669"/>
    <property type="project" value="UniProtKB-KW"/>
</dbReference>
<dbReference type="Gene3D" id="3.40.50.150">
    <property type="entry name" value="Vaccinia Virus protein VP39"/>
    <property type="match status" value="1"/>
</dbReference>
<keyword evidence="3" id="KW-1185">Reference proteome</keyword>
<dbReference type="InterPro" id="IPR013216">
    <property type="entry name" value="Methyltransf_11"/>
</dbReference>
<feature type="domain" description="Methyltransferase type 11" evidence="1">
    <location>
        <begin position="81"/>
        <end position="145"/>
    </location>
</feature>
<dbReference type="EMBL" id="JAMBEP010000001">
    <property type="protein sequence ID" value="MCL1633439.1"/>
    <property type="molecule type" value="Genomic_DNA"/>
</dbReference>
<dbReference type="InterPro" id="IPR029063">
    <property type="entry name" value="SAM-dependent_MTases_sf"/>
</dbReference>
<evidence type="ECO:0000313" key="2">
    <source>
        <dbReference type="EMBL" id="MCL1633439.1"/>
    </source>
</evidence>
<dbReference type="Proteomes" id="UP001431217">
    <property type="component" value="Unassembled WGS sequence"/>
</dbReference>